<feature type="region of interest" description="Disordered" evidence="10">
    <location>
        <begin position="683"/>
        <end position="731"/>
    </location>
</feature>
<evidence type="ECO:0000313" key="12">
    <source>
        <dbReference type="Proteomes" id="UP000241462"/>
    </source>
</evidence>
<accession>A0A2T3A1D8</accession>
<proteinExistence type="inferred from homology"/>
<feature type="active site" evidence="6">
    <location>
        <position position="825"/>
    </location>
</feature>
<evidence type="ECO:0000256" key="9">
    <source>
        <dbReference type="RuleBase" id="RU361193"/>
    </source>
</evidence>
<evidence type="ECO:0000313" key="11">
    <source>
        <dbReference type="EMBL" id="PSR80999.1"/>
    </source>
</evidence>
<dbReference type="UniPathway" id="UPA00378"/>
<evidence type="ECO:0000256" key="8">
    <source>
        <dbReference type="PIRSR" id="PIRSR601382-3"/>
    </source>
</evidence>
<evidence type="ECO:0000256" key="7">
    <source>
        <dbReference type="PIRSR" id="PIRSR601382-2"/>
    </source>
</evidence>
<dbReference type="AlphaFoldDB" id="A0A2T3A1D8"/>
<evidence type="ECO:0000256" key="10">
    <source>
        <dbReference type="SAM" id="MobiDB-lite"/>
    </source>
</evidence>
<dbReference type="Pfam" id="PF01532">
    <property type="entry name" value="Glyco_hydro_47"/>
    <property type="match status" value="1"/>
</dbReference>
<gene>
    <name evidence="11" type="ORF">BD289DRAFT_373128</name>
</gene>
<dbReference type="InterPro" id="IPR036026">
    <property type="entry name" value="Seven-hairpin_glycosidases"/>
</dbReference>
<dbReference type="PRINTS" id="PR00747">
    <property type="entry name" value="GLYHDRLASE47"/>
</dbReference>
<feature type="compositionally biased region" description="Polar residues" evidence="10">
    <location>
        <begin position="700"/>
        <end position="713"/>
    </location>
</feature>
<comment type="pathway">
    <text evidence="2">Protein modification; protein glycosylation.</text>
</comment>
<feature type="active site" description="Proton donor" evidence="6">
    <location>
        <position position="601"/>
    </location>
</feature>
<name>A0A2T3A1D8_9PEZI</name>
<protein>
    <recommendedName>
        <fullName evidence="9">alpha-1,2-Mannosidase</fullName>
        <ecNumber evidence="9">3.2.1.-</ecNumber>
    </recommendedName>
</protein>
<comment type="similarity">
    <text evidence="3 9">Belongs to the glycosyl hydrolase 47 family.</text>
</comment>
<keyword evidence="5 8" id="KW-1015">Disulfide bond</keyword>
<evidence type="ECO:0000256" key="5">
    <source>
        <dbReference type="ARBA" id="ARBA00023157"/>
    </source>
</evidence>
<feature type="region of interest" description="Disordered" evidence="10">
    <location>
        <begin position="1"/>
        <end position="21"/>
    </location>
</feature>
<feature type="region of interest" description="Disordered" evidence="10">
    <location>
        <begin position="43"/>
        <end position="93"/>
    </location>
</feature>
<feature type="region of interest" description="Disordered" evidence="10">
    <location>
        <begin position="756"/>
        <end position="791"/>
    </location>
</feature>
<evidence type="ECO:0000256" key="2">
    <source>
        <dbReference type="ARBA" id="ARBA00004922"/>
    </source>
</evidence>
<dbReference type="InParanoid" id="A0A2T3A1D8"/>
<organism evidence="11 12">
    <name type="scientific">Coniella lustricola</name>
    <dbReference type="NCBI Taxonomy" id="2025994"/>
    <lineage>
        <taxon>Eukaryota</taxon>
        <taxon>Fungi</taxon>
        <taxon>Dikarya</taxon>
        <taxon>Ascomycota</taxon>
        <taxon>Pezizomycotina</taxon>
        <taxon>Sordariomycetes</taxon>
        <taxon>Sordariomycetidae</taxon>
        <taxon>Diaporthales</taxon>
        <taxon>Schizoparmaceae</taxon>
        <taxon>Coniella</taxon>
    </lineage>
</organism>
<keyword evidence="7" id="KW-0479">Metal-binding</keyword>
<dbReference type="GO" id="GO:0004571">
    <property type="term" value="F:mannosyl-oligosaccharide 1,2-alpha-mannosidase activity"/>
    <property type="evidence" value="ECO:0007669"/>
    <property type="project" value="InterPro"/>
</dbReference>
<dbReference type="Proteomes" id="UP000241462">
    <property type="component" value="Unassembled WGS sequence"/>
</dbReference>
<dbReference type="SUPFAM" id="SSF48225">
    <property type="entry name" value="Seven-hairpin glycosidases"/>
    <property type="match status" value="1"/>
</dbReference>
<dbReference type="OrthoDB" id="8118055at2759"/>
<dbReference type="GO" id="GO:0016020">
    <property type="term" value="C:membrane"/>
    <property type="evidence" value="ECO:0007669"/>
    <property type="project" value="InterPro"/>
</dbReference>
<evidence type="ECO:0000256" key="4">
    <source>
        <dbReference type="ARBA" id="ARBA00022801"/>
    </source>
</evidence>
<feature type="disulfide bond" evidence="8">
    <location>
        <begin position="558"/>
        <end position="587"/>
    </location>
</feature>
<dbReference type="InterPro" id="IPR012341">
    <property type="entry name" value="6hp_glycosidase-like_sf"/>
</dbReference>
<dbReference type="PANTHER" id="PTHR11742">
    <property type="entry name" value="MANNOSYL-OLIGOSACCHARIDE ALPHA-1,2-MANNOSIDASE-RELATED"/>
    <property type="match status" value="1"/>
</dbReference>
<dbReference type="EC" id="3.2.1.-" evidence="9"/>
<dbReference type="InterPro" id="IPR050749">
    <property type="entry name" value="Glycosyl_Hydrolase_47"/>
</dbReference>
<dbReference type="GO" id="GO:0005975">
    <property type="term" value="P:carbohydrate metabolic process"/>
    <property type="evidence" value="ECO:0007669"/>
    <property type="project" value="InterPro"/>
</dbReference>
<dbReference type="GO" id="GO:0005509">
    <property type="term" value="F:calcium ion binding"/>
    <property type="evidence" value="ECO:0007669"/>
    <property type="project" value="InterPro"/>
</dbReference>
<feature type="region of interest" description="Disordered" evidence="10">
    <location>
        <begin position="416"/>
        <end position="452"/>
    </location>
</feature>
<comment type="cofactor">
    <cofactor evidence="1 7">
        <name>Ca(2+)</name>
        <dbReference type="ChEBI" id="CHEBI:29108"/>
    </cofactor>
</comment>
<dbReference type="InterPro" id="IPR001382">
    <property type="entry name" value="Glyco_hydro_47"/>
</dbReference>
<keyword evidence="7" id="KW-0106">Calcium</keyword>
<dbReference type="PANTHER" id="PTHR11742:SF103">
    <property type="entry name" value="ENDOPLASMIC RETICULUM MANNOSIDASE MNL2-RELATED"/>
    <property type="match status" value="1"/>
</dbReference>
<feature type="active site" description="Proton donor" evidence="6">
    <location>
        <position position="231"/>
    </location>
</feature>
<reference evidence="11 12" key="1">
    <citation type="journal article" date="2018" name="Mycol. Prog.">
        <title>Coniella lustricola, a new species from submerged detritus.</title>
        <authorList>
            <person name="Raudabaugh D.B."/>
            <person name="Iturriaga T."/>
            <person name="Carver A."/>
            <person name="Mondo S."/>
            <person name="Pangilinan J."/>
            <person name="Lipzen A."/>
            <person name="He G."/>
            <person name="Amirebrahimi M."/>
            <person name="Grigoriev I.V."/>
            <person name="Miller A.N."/>
        </authorList>
    </citation>
    <scope>NUCLEOTIDE SEQUENCE [LARGE SCALE GENOMIC DNA]</scope>
    <source>
        <strain evidence="11 12">B22-T-1</strain>
    </source>
</reference>
<dbReference type="GO" id="GO:0036503">
    <property type="term" value="P:ERAD pathway"/>
    <property type="evidence" value="ECO:0007669"/>
    <property type="project" value="UniProtKB-ARBA"/>
</dbReference>
<evidence type="ECO:0000256" key="6">
    <source>
        <dbReference type="PIRSR" id="PIRSR601382-1"/>
    </source>
</evidence>
<dbReference type="Gene3D" id="1.50.10.10">
    <property type="match status" value="3"/>
</dbReference>
<keyword evidence="12" id="KW-1185">Reference proteome</keyword>
<evidence type="ECO:0000256" key="1">
    <source>
        <dbReference type="ARBA" id="ARBA00001913"/>
    </source>
</evidence>
<dbReference type="STRING" id="2025994.A0A2T3A1D8"/>
<dbReference type="EMBL" id="KZ678512">
    <property type="protein sequence ID" value="PSR80999.1"/>
    <property type="molecule type" value="Genomic_DNA"/>
</dbReference>
<dbReference type="GO" id="GO:0005783">
    <property type="term" value="C:endoplasmic reticulum"/>
    <property type="evidence" value="ECO:0007669"/>
    <property type="project" value="TreeGrafter"/>
</dbReference>
<sequence length="921" mass="101766">MAAVLPNPVHKSSHADVAPKPILQDSTIGSTDAQLGVQDKIPELRLDHGAADSTAWSPDAKSDRKPGSVQDVYADDPQKAIPNPDSPQKSKPITTTRLPVYWTKLPDRFPVQEVSLIPLPSGKPKAIPKIQHKFMPETAEARAVRTRRLELIKLETKRAWDAYRQYAFGHDELMPNALTFRDPFCGWGATLIDSLDSLWIMGLKEEFEDAYNGLKNMTFTTTFRRDIPVFETTIRYLGGLLAAYDVTGGHQGNYPLLLEKAVELAEILIGTFDTPNRMPVLYYQWQPAYASQAKRAHTRAGVAELGTLSMEFTRLAQLTGRDLYYDAIARITNALDEWQNREDESASLVPGIFPENIDASGCNKTAIANQTLDSASSEAQLQSQAIAPGEPKGYSPNKAAVSEMELRDDTNFKAVDTSSGVAKRAPKPPAPPKISKGADTHSQGTEPIGADGLPTDWECVPQNLTAASGTQSFGMGGSQDSAYEYFPKQYLLLGGLESKYRSLHEKTVAAVKEHLLYRPMTHDNADILFSAKLRIQPGNDLDLPMKVSHDYEVTHLACFLGGMFAMGGKIFESEEDVEIGRRLADGCVWAYSSMPSGIMAETAELTPCPDIGGCQWNDSAWYLGLDPNPEFREDAMALYLDNLEQYEAAKAQALRSEAILLQAEEELGIPVVRVDDSVPEVTAAKSTASGHHDAAPLPVQYSSSQSKGNSQQIVGPLKRSSDPSIGDSLPFDPSLLNQNAIEKKIKELDQLYFGESVPTAGSTDGSKGQLPLEKPQVRPKPPFKLPRKPHRPDTHLEYVHSRISAASLPPGYTTIQSNSYQLRPEAIESVWYMYRISGDPIWQEKGWQMWQSIIGHVRGDVAHSAISGVHDLELLRHLGSMESFWIAETLKYFYLLYSEPDVISLDDWVLNTEAHPFRRPS</sequence>
<evidence type="ECO:0000256" key="3">
    <source>
        <dbReference type="ARBA" id="ARBA00007658"/>
    </source>
</evidence>
<keyword evidence="4 9" id="KW-0378">Hydrolase</keyword>
<keyword evidence="9" id="KW-0326">Glycosidase</keyword>
<feature type="binding site" evidence="7">
    <location>
        <position position="912"/>
    </location>
    <ligand>
        <name>Ca(2+)</name>
        <dbReference type="ChEBI" id="CHEBI:29108"/>
    </ligand>
</feature>
<feature type="active site" evidence="6">
    <location>
        <position position="480"/>
    </location>
</feature>